<keyword evidence="8" id="KW-0653">Protein transport</keyword>
<evidence type="ECO:0008006" key="20">
    <source>
        <dbReference type="Google" id="ProtNLM"/>
    </source>
</evidence>
<feature type="domain" description="PA" evidence="16">
    <location>
        <begin position="78"/>
        <end position="143"/>
    </location>
</feature>
<dbReference type="GO" id="GO:0012505">
    <property type="term" value="C:endomembrane system"/>
    <property type="evidence" value="ECO:0007669"/>
    <property type="project" value="UniProtKB-SubCell"/>
</dbReference>
<keyword evidence="7" id="KW-0862">Zinc</keyword>
<dbReference type="CDD" id="cd02123">
    <property type="entry name" value="PA_C_RZF_like"/>
    <property type="match status" value="1"/>
</dbReference>
<evidence type="ECO:0000256" key="13">
    <source>
        <dbReference type="ARBA" id="ARBA00046288"/>
    </source>
</evidence>
<dbReference type="Pfam" id="PF02225">
    <property type="entry name" value="PA"/>
    <property type="match status" value="1"/>
</dbReference>
<comment type="caution">
    <text evidence="18">The sequence shown here is derived from an EMBL/GenBank/DDBJ whole genome shotgun (WGS) entry which is preliminary data.</text>
</comment>
<sequence length="257" mass="28043">MELTFRVLFCCFVCLMGAFTVYGNVVLIGNGTTLSFEDTEAKFAPAVNGSGIYGTLYVAEPLDACSMLTNKIVPKINETNSPLALITRGECSFDDKVRRAQAAGFKAAIIYNNESGDLLAMDGASAGIKIHAVFISKVAGETLSNYAGAADVELWVNPSFENSAWSIMAISFISLLAMSAVLATCFFVRRHRIRRERTQAPRVREFHGMSSRLVKAMPSLIFTAVMEDNCSSATCAICLEDYSMGEKLRILPCRHSK</sequence>
<dbReference type="InterPro" id="IPR051653">
    <property type="entry name" value="E3_ligase_sorting_rcpt"/>
</dbReference>
<dbReference type="AlphaFoldDB" id="A0ABD3DGP8"/>
<keyword evidence="4" id="KW-0479">Metal-binding</keyword>
<organism evidence="18 19">
    <name type="scientific">Castilleja foliolosa</name>
    <dbReference type="NCBI Taxonomy" id="1961234"/>
    <lineage>
        <taxon>Eukaryota</taxon>
        <taxon>Viridiplantae</taxon>
        <taxon>Streptophyta</taxon>
        <taxon>Embryophyta</taxon>
        <taxon>Tracheophyta</taxon>
        <taxon>Spermatophyta</taxon>
        <taxon>Magnoliopsida</taxon>
        <taxon>eudicotyledons</taxon>
        <taxon>Gunneridae</taxon>
        <taxon>Pentapetalae</taxon>
        <taxon>asterids</taxon>
        <taxon>lamiids</taxon>
        <taxon>Lamiales</taxon>
        <taxon>Orobanchaceae</taxon>
        <taxon>Pedicularideae</taxon>
        <taxon>Castillejinae</taxon>
        <taxon>Castilleja</taxon>
    </lineage>
</organism>
<dbReference type="GO" id="GO:0015031">
    <property type="term" value="P:protein transport"/>
    <property type="evidence" value="ECO:0007669"/>
    <property type="project" value="UniProtKB-KW"/>
</dbReference>
<dbReference type="GO" id="GO:0032586">
    <property type="term" value="C:protein storage vacuole membrane"/>
    <property type="evidence" value="ECO:0007669"/>
    <property type="project" value="UniProtKB-SubCell"/>
</dbReference>
<evidence type="ECO:0000256" key="15">
    <source>
        <dbReference type="SAM" id="Phobius"/>
    </source>
</evidence>
<dbReference type="SUPFAM" id="SSF57850">
    <property type="entry name" value="RING/U-box"/>
    <property type="match status" value="1"/>
</dbReference>
<protein>
    <recommendedName>
        <fullName evidence="20">PA domain-containing protein</fullName>
    </recommendedName>
</protein>
<dbReference type="GO" id="GO:0008270">
    <property type="term" value="F:zinc ion binding"/>
    <property type="evidence" value="ECO:0007669"/>
    <property type="project" value="UniProtKB-KW"/>
</dbReference>
<evidence type="ECO:0000256" key="6">
    <source>
        <dbReference type="ARBA" id="ARBA00022771"/>
    </source>
</evidence>
<evidence type="ECO:0000256" key="7">
    <source>
        <dbReference type="ARBA" id="ARBA00022833"/>
    </source>
</evidence>
<keyword evidence="9 15" id="KW-1133">Transmembrane helix</keyword>
<feature type="domain" description="RING-type" evidence="17">
    <location>
        <begin position="235"/>
        <end position="255"/>
    </location>
</feature>
<evidence type="ECO:0000256" key="4">
    <source>
        <dbReference type="ARBA" id="ARBA00022723"/>
    </source>
</evidence>
<evidence type="ECO:0000259" key="16">
    <source>
        <dbReference type="Pfam" id="PF02225"/>
    </source>
</evidence>
<keyword evidence="11" id="KW-1015">Disulfide bond</keyword>
<keyword evidence="6" id="KW-0863">Zinc-finger</keyword>
<gene>
    <name evidence="18" type="ORF">CASFOL_016376</name>
</gene>
<evidence type="ECO:0000313" key="18">
    <source>
        <dbReference type="EMBL" id="KAL3641408.1"/>
    </source>
</evidence>
<keyword evidence="3 15" id="KW-0812">Transmembrane</keyword>
<evidence type="ECO:0000259" key="17">
    <source>
        <dbReference type="Pfam" id="PF17123"/>
    </source>
</evidence>
<dbReference type="PANTHER" id="PTHR47168:SF5">
    <property type="entry name" value="RING-TYPE DOMAIN-CONTAINING PROTEIN"/>
    <property type="match status" value="1"/>
</dbReference>
<reference evidence="19" key="1">
    <citation type="journal article" date="2024" name="IScience">
        <title>Strigolactones Initiate the Formation of Haustorium-like Structures in Castilleja.</title>
        <authorList>
            <person name="Buerger M."/>
            <person name="Peterson D."/>
            <person name="Chory J."/>
        </authorList>
    </citation>
    <scope>NUCLEOTIDE SEQUENCE [LARGE SCALE GENOMIC DNA]</scope>
</reference>
<evidence type="ECO:0000256" key="2">
    <source>
        <dbReference type="ARBA" id="ARBA00022554"/>
    </source>
</evidence>
<evidence type="ECO:0000256" key="8">
    <source>
        <dbReference type="ARBA" id="ARBA00022927"/>
    </source>
</evidence>
<keyword evidence="19" id="KW-1185">Reference proteome</keyword>
<evidence type="ECO:0000256" key="3">
    <source>
        <dbReference type="ARBA" id="ARBA00022692"/>
    </source>
</evidence>
<dbReference type="FunFam" id="3.50.30.30:FF:000020">
    <property type="entry name" value="Receptor homology region transmembrane domain-and RING domain-containing protein 2"/>
    <property type="match status" value="1"/>
</dbReference>
<evidence type="ECO:0000256" key="12">
    <source>
        <dbReference type="ARBA" id="ARBA00023180"/>
    </source>
</evidence>
<dbReference type="EMBL" id="JAVIJP010000017">
    <property type="protein sequence ID" value="KAL3641408.1"/>
    <property type="molecule type" value="Genomic_DNA"/>
</dbReference>
<dbReference type="Gene3D" id="3.30.40.10">
    <property type="entry name" value="Zinc/RING finger domain, C3HC4 (zinc finger)"/>
    <property type="match status" value="1"/>
</dbReference>
<keyword evidence="1" id="KW-0813">Transport</keyword>
<dbReference type="Gene3D" id="3.50.30.30">
    <property type="match status" value="1"/>
</dbReference>
<keyword evidence="10 15" id="KW-0472">Membrane</keyword>
<keyword evidence="5" id="KW-0732">Signal</keyword>
<dbReference type="InterPro" id="IPR046450">
    <property type="entry name" value="PA_dom_sf"/>
</dbReference>
<proteinExistence type="predicted"/>
<keyword evidence="12" id="KW-0325">Glycoprotein</keyword>
<evidence type="ECO:0000256" key="10">
    <source>
        <dbReference type="ARBA" id="ARBA00023136"/>
    </source>
</evidence>
<evidence type="ECO:0000256" key="1">
    <source>
        <dbReference type="ARBA" id="ARBA00022448"/>
    </source>
</evidence>
<dbReference type="SUPFAM" id="SSF52025">
    <property type="entry name" value="PA domain"/>
    <property type="match status" value="1"/>
</dbReference>
<feature type="transmembrane region" description="Helical" evidence="15">
    <location>
        <begin position="164"/>
        <end position="188"/>
    </location>
</feature>
<evidence type="ECO:0000256" key="11">
    <source>
        <dbReference type="ARBA" id="ARBA00023157"/>
    </source>
</evidence>
<dbReference type="InterPro" id="IPR013083">
    <property type="entry name" value="Znf_RING/FYVE/PHD"/>
</dbReference>
<keyword evidence="2" id="KW-0926">Vacuole</keyword>
<evidence type="ECO:0000256" key="14">
    <source>
        <dbReference type="ARBA" id="ARBA00060484"/>
    </source>
</evidence>
<dbReference type="Pfam" id="PF17123">
    <property type="entry name" value="zf-RING_11"/>
    <property type="match status" value="1"/>
</dbReference>
<evidence type="ECO:0000313" key="19">
    <source>
        <dbReference type="Proteomes" id="UP001632038"/>
    </source>
</evidence>
<accession>A0ABD3DGP8</accession>
<dbReference type="PANTHER" id="PTHR47168">
    <property type="entry name" value="RING ZINC FINGER DOMAIN SUPERFAMILY PROTEIN-RELATED"/>
    <property type="match status" value="1"/>
</dbReference>
<evidence type="ECO:0000256" key="5">
    <source>
        <dbReference type="ARBA" id="ARBA00022729"/>
    </source>
</evidence>
<comment type="subcellular location">
    <subcellularLocation>
        <location evidence="13">Endomembrane system</location>
        <topology evidence="13">Single-pass type I membrane protein</topology>
    </subcellularLocation>
    <subcellularLocation>
        <location evidence="14">Protein storage vacuole membrane</location>
    </subcellularLocation>
</comment>
<evidence type="ECO:0000256" key="9">
    <source>
        <dbReference type="ARBA" id="ARBA00022989"/>
    </source>
</evidence>
<dbReference type="InterPro" id="IPR044744">
    <property type="entry name" value="ZNRF4/RNF13/RNF167_PA"/>
</dbReference>
<dbReference type="InterPro" id="IPR003137">
    <property type="entry name" value="PA_domain"/>
</dbReference>
<name>A0ABD3DGP8_9LAMI</name>
<dbReference type="InterPro" id="IPR001841">
    <property type="entry name" value="Znf_RING"/>
</dbReference>
<dbReference type="Proteomes" id="UP001632038">
    <property type="component" value="Unassembled WGS sequence"/>
</dbReference>